<dbReference type="InterPro" id="IPR014444">
    <property type="entry name" value="PH1575-like"/>
</dbReference>
<dbReference type="Gene3D" id="3.40.50.10880">
    <property type="entry name" value="Uncharacterised protein PF01937, DUF89, domain 3"/>
    <property type="match status" value="1"/>
</dbReference>
<keyword evidence="3" id="KW-1185">Reference proteome</keyword>
<organism evidence="2 3">
    <name type="scientific">Halochromatium salexigens</name>
    <name type="common">Chromatium salexigens</name>
    <dbReference type="NCBI Taxonomy" id="49447"/>
    <lineage>
        <taxon>Bacteria</taxon>
        <taxon>Pseudomonadati</taxon>
        <taxon>Pseudomonadota</taxon>
        <taxon>Gammaproteobacteria</taxon>
        <taxon>Chromatiales</taxon>
        <taxon>Chromatiaceae</taxon>
        <taxon>Halochromatium</taxon>
    </lineage>
</organism>
<dbReference type="SUPFAM" id="SSF111321">
    <property type="entry name" value="AF1104-like"/>
    <property type="match status" value="1"/>
</dbReference>
<protein>
    <recommendedName>
        <fullName evidence="1">Damage-control phosphatase ARMT1-like metal-binding domain-containing protein</fullName>
    </recommendedName>
</protein>
<name>A0AAJ0UEP2_HALSE</name>
<evidence type="ECO:0000313" key="2">
    <source>
        <dbReference type="EMBL" id="MBK5930070.1"/>
    </source>
</evidence>
<reference evidence="2" key="2">
    <citation type="journal article" date="2020" name="Microorganisms">
        <title>Osmotic Adaptation and Compatible Solute Biosynthesis of Phototrophic Bacteria as Revealed from Genome Analyses.</title>
        <authorList>
            <person name="Imhoff J.F."/>
            <person name="Rahn T."/>
            <person name="Kunzel S."/>
            <person name="Keller A."/>
            <person name="Neulinger S.C."/>
        </authorList>
    </citation>
    <scope>NUCLEOTIDE SEQUENCE</scope>
    <source>
        <strain evidence="2">DSM 4395</strain>
    </source>
</reference>
<reference evidence="2" key="1">
    <citation type="submission" date="2017-05" db="EMBL/GenBank/DDBJ databases">
        <authorList>
            <person name="Imhoff J.F."/>
            <person name="Rahn T."/>
            <person name="Kuenzel S."/>
            <person name="Neulinger S.C."/>
        </authorList>
    </citation>
    <scope>NUCLEOTIDE SEQUENCE</scope>
    <source>
        <strain evidence="2">DSM 4395</strain>
    </source>
</reference>
<dbReference type="AlphaFoldDB" id="A0AAJ0UEP2"/>
<comment type="caution">
    <text evidence="2">The sequence shown here is derived from an EMBL/GenBank/DDBJ whole genome shotgun (WGS) entry which is preliminary data.</text>
</comment>
<dbReference type="EMBL" id="NHSF01000038">
    <property type="protein sequence ID" value="MBK5930070.1"/>
    <property type="molecule type" value="Genomic_DNA"/>
</dbReference>
<dbReference type="Gene3D" id="1.10.285.20">
    <property type="entry name" value="Uncharacterised protein PF01937, DUF89, domain 2"/>
    <property type="match status" value="1"/>
</dbReference>
<dbReference type="RefSeq" id="WP_201244489.1">
    <property type="nucleotide sequence ID" value="NZ_NHSF01000038.1"/>
</dbReference>
<gene>
    <name evidence="2" type="ORF">CCR82_05910</name>
</gene>
<dbReference type="Gene3D" id="1.10.8.380">
    <property type="entry name" value="Uncharacterised protein PF01937, DUF89, domain 1"/>
    <property type="match status" value="1"/>
</dbReference>
<dbReference type="InterPro" id="IPR036075">
    <property type="entry name" value="ARMT-1-like_metal-bd_sf"/>
</dbReference>
<dbReference type="Proteomes" id="UP001296967">
    <property type="component" value="Unassembled WGS sequence"/>
</dbReference>
<dbReference type="Pfam" id="PF01937">
    <property type="entry name" value="ARMT1-like_dom"/>
    <property type="match status" value="1"/>
</dbReference>
<dbReference type="PIRSF" id="PIRSF006593">
    <property type="entry name" value="UCP006593"/>
    <property type="match status" value="1"/>
</dbReference>
<evidence type="ECO:0000313" key="3">
    <source>
        <dbReference type="Proteomes" id="UP001296967"/>
    </source>
</evidence>
<feature type="domain" description="Damage-control phosphatase ARMT1-like metal-binding" evidence="1">
    <location>
        <begin position="5"/>
        <end position="272"/>
    </location>
</feature>
<proteinExistence type="predicted"/>
<evidence type="ECO:0000259" key="1">
    <source>
        <dbReference type="Pfam" id="PF01937"/>
    </source>
</evidence>
<sequence>MKIYLDCWPCFLRQALSAARRAGASPVLQRAILEETMTELHALSDEATPPEMGNQIHRLVRERTQVADPYRASKQEATARALALLPTLRERVAAADDPLATAVRIAIAGNIIDYGVAESYDLEATLERVLRATAAIDDMEVLRQALQQVDAVLYLADNAGETVFDRVLIETLPVPVHYVVKAGPVLNDATREEAIEAGLDQVAELSETGCDAMGTPLGLCSPGFRERFERAGLIIAKGQANYETLSDVEAPIVFLLQAKCSVIAEDIGVDTGGVIIKASADRICLSARRAGDRALPQRLVGAIRLSNVRKVYTD</sequence>
<accession>A0AAJ0UEP2</accession>
<dbReference type="InterPro" id="IPR002791">
    <property type="entry name" value="ARMT1-like_metal-bd"/>
</dbReference>